<organism evidence="1 2">
    <name type="scientific">Emticicia agri</name>
    <dbReference type="NCBI Taxonomy" id="2492393"/>
    <lineage>
        <taxon>Bacteria</taxon>
        <taxon>Pseudomonadati</taxon>
        <taxon>Bacteroidota</taxon>
        <taxon>Cytophagia</taxon>
        <taxon>Cytophagales</taxon>
        <taxon>Leadbetterellaceae</taxon>
        <taxon>Emticicia</taxon>
    </lineage>
</organism>
<keyword evidence="2" id="KW-1185">Reference proteome</keyword>
<protein>
    <submittedName>
        <fullName evidence="1">DUF4249 domain-containing protein</fullName>
    </submittedName>
</protein>
<dbReference type="PROSITE" id="PS51257">
    <property type="entry name" value="PROKAR_LIPOPROTEIN"/>
    <property type="match status" value="1"/>
</dbReference>
<sequence>MTRITSVISLSMILWVCSCIEPFPLTFNGNKVIFTVEATLTDIDEPQKIKIAESISYERNTYSLPVLEAKVEILVDNKEKIMLTEQENGVYALPASFRTKTGSTYQLFIQRVDGSQYKSGIETMVSVSDITGVYDEFVFEGIPRGEFYIPANYVYIDTPDPVGQKNNYMWTWKLWELQEICVTCANGRYFKTGALRDAQGCRKETGLLNQWFDYFCNGDCWDLFFSKELNVFSDIYTNGNLITGKLVAKIPYYQEEGGLIEIQQQSVSPDAYRYFKLIADQVQSNGNLVDTPPSGIIGNVKNINNANEPVAGLFMVTSIKKRKYWIDRKSAKGKAFPIGLLDHTIIPEPPDDLDPERPPLVPCIEGPTRTKIKPEGWIDRVKKKIKYIHLSFTIN</sequence>
<proteinExistence type="predicted"/>
<dbReference type="OrthoDB" id="922982at2"/>
<dbReference type="EMBL" id="SEWF01000007">
    <property type="protein sequence ID" value="RYU96544.1"/>
    <property type="molecule type" value="Genomic_DNA"/>
</dbReference>
<comment type="caution">
    <text evidence="1">The sequence shown here is derived from an EMBL/GenBank/DDBJ whole genome shotgun (WGS) entry which is preliminary data.</text>
</comment>
<dbReference type="InterPro" id="IPR025345">
    <property type="entry name" value="DUF4249"/>
</dbReference>
<dbReference type="AlphaFoldDB" id="A0A4Q5M2K4"/>
<gene>
    <name evidence="1" type="ORF">EWM59_06945</name>
</gene>
<dbReference type="Pfam" id="PF14054">
    <property type="entry name" value="DUF4249"/>
    <property type="match status" value="1"/>
</dbReference>
<dbReference type="RefSeq" id="WP_130020220.1">
    <property type="nucleotide sequence ID" value="NZ_SEWF01000007.1"/>
</dbReference>
<dbReference type="Proteomes" id="UP000293162">
    <property type="component" value="Unassembled WGS sequence"/>
</dbReference>
<evidence type="ECO:0000313" key="2">
    <source>
        <dbReference type="Proteomes" id="UP000293162"/>
    </source>
</evidence>
<name>A0A4Q5M2K4_9BACT</name>
<evidence type="ECO:0000313" key="1">
    <source>
        <dbReference type="EMBL" id="RYU96544.1"/>
    </source>
</evidence>
<reference evidence="1 2" key="1">
    <citation type="submission" date="2019-02" db="EMBL/GenBank/DDBJ databases">
        <title>Bacterial novel species Emticicia sp. 17J42-9 isolated from soil.</title>
        <authorList>
            <person name="Jung H.-Y."/>
        </authorList>
    </citation>
    <scope>NUCLEOTIDE SEQUENCE [LARGE SCALE GENOMIC DNA]</scope>
    <source>
        <strain evidence="1 2">17J42-9</strain>
    </source>
</reference>
<accession>A0A4Q5M2K4</accession>